<feature type="compositionally biased region" description="Basic and acidic residues" evidence="1">
    <location>
        <begin position="46"/>
        <end position="56"/>
    </location>
</feature>
<feature type="region of interest" description="Disordered" evidence="1">
    <location>
        <begin position="45"/>
        <end position="64"/>
    </location>
</feature>
<evidence type="ECO:0000256" key="1">
    <source>
        <dbReference type="SAM" id="MobiDB-lite"/>
    </source>
</evidence>
<comment type="caution">
    <text evidence="2">The sequence shown here is derived from an EMBL/GenBank/DDBJ whole genome shotgun (WGS) entry which is preliminary data.</text>
</comment>
<dbReference type="OrthoDB" id="778454at2759"/>
<dbReference type="PANTHER" id="PTHR33067:SF9">
    <property type="entry name" value="RNA-DIRECTED DNA POLYMERASE"/>
    <property type="match status" value="1"/>
</dbReference>
<dbReference type="PANTHER" id="PTHR33067">
    <property type="entry name" value="RNA-DIRECTED DNA POLYMERASE-RELATED"/>
    <property type="match status" value="1"/>
</dbReference>
<protein>
    <submittedName>
        <fullName evidence="2">Uncharacterized protein</fullName>
    </submittedName>
</protein>
<sequence>MQFAGFGSIRSQTILNPQGGGVGTVRLRSRREFPQLDKPQLSLRPVEAKTESRVDSRVQQPARSVQPPFPNQIVLARRFEIDEDLLKLFRKVENNIPLIDAIKQVPKYAKFLKELYVHKRKKIKEAVEIGGIVSALVKHEGASASLQQILPKKCQDPGIFAVPCTINNHMFVDAMLDLGALINCRPGWRSNLPTEVLYNPSTFSKTFSSKSMS</sequence>
<dbReference type="AlphaFoldDB" id="A0A371G980"/>
<proteinExistence type="predicted"/>
<dbReference type="Proteomes" id="UP000257109">
    <property type="component" value="Unassembled WGS sequence"/>
</dbReference>
<dbReference type="EMBL" id="QJKJ01006342">
    <property type="protein sequence ID" value="RDX87071.1"/>
    <property type="molecule type" value="Genomic_DNA"/>
</dbReference>
<accession>A0A371G980</accession>
<reference evidence="2" key="1">
    <citation type="submission" date="2018-05" db="EMBL/GenBank/DDBJ databases">
        <title>Draft genome of Mucuna pruriens seed.</title>
        <authorList>
            <person name="Nnadi N.E."/>
            <person name="Vos R."/>
            <person name="Hasami M.H."/>
            <person name="Devisetty U.K."/>
            <person name="Aguiy J.C."/>
        </authorList>
    </citation>
    <scope>NUCLEOTIDE SEQUENCE [LARGE SCALE GENOMIC DNA]</scope>
    <source>
        <strain evidence="2">JCA_2017</strain>
    </source>
</reference>
<evidence type="ECO:0000313" key="3">
    <source>
        <dbReference type="Proteomes" id="UP000257109"/>
    </source>
</evidence>
<name>A0A371G980_MUCPR</name>
<evidence type="ECO:0000313" key="2">
    <source>
        <dbReference type="EMBL" id="RDX87071.1"/>
    </source>
</evidence>
<keyword evidence="3" id="KW-1185">Reference proteome</keyword>
<feature type="non-terminal residue" evidence="2">
    <location>
        <position position="1"/>
    </location>
</feature>
<gene>
    <name evidence="2" type="ORF">CR513_31509</name>
</gene>
<organism evidence="2 3">
    <name type="scientific">Mucuna pruriens</name>
    <name type="common">Velvet bean</name>
    <name type="synonym">Dolichos pruriens</name>
    <dbReference type="NCBI Taxonomy" id="157652"/>
    <lineage>
        <taxon>Eukaryota</taxon>
        <taxon>Viridiplantae</taxon>
        <taxon>Streptophyta</taxon>
        <taxon>Embryophyta</taxon>
        <taxon>Tracheophyta</taxon>
        <taxon>Spermatophyta</taxon>
        <taxon>Magnoliopsida</taxon>
        <taxon>eudicotyledons</taxon>
        <taxon>Gunneridae</taxon>
        <taxon>Pentapetalae</taxon>
        <taxon>rosids</taxon>
        <taxon>fabids</taxon>
        <taxon>Fabales</taxon>
        <taxon>Fabaceae</taxon>
        <taxon>Papilionoideae</taxon>
        <taxon>50 kb inversion clade</taxon>
        <taxon>NPAAA clade</taxon>
        <taxon>indigoferoid/millettioid clade</taxon>
        <taxon>Phaseoleae</taxon>
        <taxon>Mucuna</taxon>
    </lineage>
</organism>